<keyword evidence="16" id="KW-0206">Cytoskeleton</keyword>
<dbReference type="GO" id="GO:0005634">
    <property type="term" value="C:nucleus"/>
    <property type="evidence" value="ECO:0007669"/>
    <property type="project" value="UniProtKB-SubCell"/>
</dbReference>
<keyword evidence="12 22" id="KW-0862">Zinc</keyword>
<evidence type="ECO:0000256" key="16">
    <source>
        <dbReference type="ARBA" id="ARBA00023212"/>
    </source>
</evidence>
<keyword evidence="9" id="KW-0771">Synaptosome</keyword>
<evidence type="ECO:0000256" key="22">
    <source>
        <dbReference type="PROSITE-ProRule" id="PRU00125"/>
    </source>
</evidence>
<evidence type="ECO:0000256" key="15">
    <source>
        <dbReference type="ARBA" id="ARBA00023136"/>
    </source>
</evidence>
<evidence type="ECO:0000256" key="21">
    <source>
        <dbReference type="ARBA" id="ARBA00045474"/>
    </source>
</evidence>
<dbReference type="SUPFAM" id="SSF57716">
    <property type="entry name" value="Glucocorticoid receptor-like (DNA-binding domain)"/>
    <property type="match status" value="2"/>
</dbReference>
<dbReference type="GO" id="GO:0030027">
    <property type="term" value="C:lamellipodium"/>
    <property type="evidence" value="ECO:0007669"/>
    <property type="project" value="UniProtKB-SubCell"/>
</dbReference>
<protein>
    <recommendedName>
        <fullName evidence="20">PDZ and LIM domain protein 4</fullName>
    </recommendedName>
</protein>
<dbReference type="SUPFAM" id="SSF50156">
    <property type="entry name" value="PDZ domain-like"/>
    <property type="match status" value="1"/>
</dbReference>
<dbReference type="InterPro" id="IPR001781">
    <property type="entry name" value="Znf_LIM"/>
</dbReference>
<feature type="domain" description="PDZ" evidence="24">
    <location>
        <begin position="1"/>
        <end position="45"/>
    </location>
</feature>
<dbReference type="GO" id="GO:0031941">
    <property type="term" value="C:filamentous actin"/>
    <property type="evidence" value="ECO:0007669"/>
    <property type="project" value="TreeGrafter"/>
</dbReference>
<evidence type="ECO:0000256" key="18">
    <source>
        <dbReference type="ARBA" id="ARBA00023273"/>
    </source>
</evidence>
<dbReference type="GO" id="GO:0046872">
    <property type="term" value="F:metal ion binding"/>
    <property type="evidence" value="ECO:0007669"/>
    <property type="project" value="UniProtKB-KW"/>
</dbReference>
<dbReference type="GO" id="GO:0051371">
    <property type="term" value="F:muscle alpha-actinin binding"/>
    <property type="evidence" value="ECO:0007669"/>
    <property type="project" value="TreeGrafter"/>
</dbReference>
<evidence type="ECO:0000256" key="11">
    <source>
        <dbReference type="ARBA" id="ARBA00022753"/>
    </source>
</evidence>
<dbReference type="AlphaFoldDB" id="M7CAB2"/>
<dbReference type="Gene3D" id="2.30.42.10">
    <property type="match status" value="1"/>
</dbReference>
<evidence type="ECO:0000256" key="2">
    <source>
        <dbReference type="ARBA" id="ARBA00004159"/>
    </source>
</evidence>
<evidence type="ECO:0000256" key="5">
    <source>
        <dbReference type="ARBA" id="ARBA00004510"/>
    </source>
</evidence>
<evidence type="ECO:0000256" key="19">
    <source>
        <dbReference type="ARBA" id="ARBA00034102"/>
    </source>
</evidence>
<dbReference type="GO" id="GO:0031901">
    <property type="term" value="C:early endosome membrane"/>
    <property type="evidence" value="ECO:0007669"/>
    <property type="project" value="UniProtKB-SubCell"/>
</dbReference>
<dbReference type="GO" id="GO:0048471">
    <property type="term" value="C:perinuclear region of cytoplasm"/>
    <property type="evidence" value="ECO:0007669"/>
    <property type="project" value="UniProtKB-SubCell"/>
</dbReference>
<dbReference type="GO" id="GO:0003779">
    <property type="term" value="F:actin binding"/>
    <property type="evidence" value="ECO:0007669"/>
    <property type="project" value="TreeGrafter"/>
</dbReference>
<dbReference type="PANTHER" id="PTHR24214">
    <property type="entry name" value="PDZ AND LIM DOMAIN PROTEIN ZASP"/>
    <property type="match status" value="1"/>
</dbReference>
<dbReference type="EMBL" id="KB487517">
    <property type="protein sequence ID" value="EMP41593.1"/>
    <property type="molecule type" value="Genomic_DNA"/>
</dbReference>
<gene>
    <name evidence="25" type="ORF">UY3_01112</name>
</gene>
<dbReference type="Pfam" id="PF00412">
    <property type="entry name" value="LIM"/>
    <property type="match status" value="1"/>
</dbReference>
<keyword evidence="11" id="KW-0967">Endosome</keyword>
<dbReference type="InterPro" id="IPR031847">
    <property type="entry name" value="PDLI1-4/Zasp-like_mid"/>
</dbReference>
<evidence type="ECO:0000256" key="1">
    <source>
        <dbReference type="ARBA" id="ARBA00004123"/>
    </source>
</evidence>
<accession>M7CAB2</accession>
<evidence type="ECO:0000313" key="26">
    <source>
        <dbReference type="Proteomes" id="UP000031443"/>
    </source>
</evidence>
<reference evidence="26" key="1">
    <citation type="journal article" date="2013" name="Nat. Genet.">
        <title>The draft genomes of soft-shell turtle and green sea turtle yield insights into the development and evolution of the turtle-specific body plan.</title>
        <authorList>
            <person name="Wang Z."/>
            <person name="Pascual-Anaya J."/>
            <person name="Zadissa A."/>
            <person name="Li W."/>
            <person name="Niimura Y."/>
            <person name="Huang Z."/>
            <person name="Li C."/>
            <person name="White S."/>
            <person name="Xiong Z."/>
            <person name="Fang D."/>
            <person name="Wang B."/>
            <person name="Ming Y."/>
            <person name="Chen Y."/>
            <person name="Zheng Y."/>
            <person name="Kuraku S."/>
            <person name="Pignatelli M."/>
            <person name="Herrero J."/>
            <person name="Beal K."/>
            <person name="Nozawa M."/>
            <person name="Li Q."/>
            <person name="Wang J."/>
            <person name="Zhang H."/>
            <person name="Yu L."/>
            <person name="Shigenobu S."/>
            <person name="Wang J."/>
            <person name="Liu J."/>
            <person name="Flicek P."/>
            <person name="Searle S."/>
            <person name="Wang J."/>
            <person name="Kuratani S."/>
            <person name="Yin Y."/>
            <person name="Aken B."/>
            <person name="Zhang G."/>
            <person name="Irie N."/>
        </authorList>
    </citation>
    <scope>NUCLEOTIDE SEQUENCE [LARGE SCALE GENOMIC DNA]</scope>
</reference>
<evidence type="ECO:0000256" key="4">
    <source>
        <dbReference type="ARBA" id="ARBA00004469"/>
    </source>
</evidence>
<dbReference type="InterPro" id="IPR036034">
    <property type="entry name" value="PDZ_sf"/>
</dbReference>
<evidence type="ECO:0000256" key="14">
    <source>
        <dbReference type="ARBA" id="ARBA00023038"/>
    </source>
</evidence>
<dbReference type="Proteomes" id="UP000031443">
    <property type="component" value="Unassembled WGS sequence"/>
</dbReference>
<evidence type="ECO:0000256" key="9">
    <source>
        <dbReference type="ARBA" id="ARBA00022599"/>
    </source>
</evidence>
<keyword evidence="17" id="KW-0539">Nucleus</keyword>
<evidence type="ECO:0000256" key="10">
    <source>
        <dbReference type="ARBA" id="ARBA00022723"/>
    </source>
</evidence>
<dbReference type="GO" id="GO:0030036">
    <property type="term" value="P:actin cytoskeleton organization"/>
    <property type="evidence" value="ECO:0007669"/>
    <property type="project" value="TreeGrafter"/>
</dbReference>
<proteinExistence type="predicted"/>
<evidence type="ECO:0000256" key="3">
    <source>
        <dbReference type="ARBA" id="ARBA00004245"/>
    </source>
</evidence>
<keyword evidence="8" id="KW-0963">Cytoplasm</keyword>
<keyword evidence="14 22" id="KW-0440">LIM domain</keyword>
<dbReference type="Gene3D" id="2.10.110.10">
    <property type="entry name" value="Cysteine Rich Protein"/>
    <property type="match status" value="1"/>
</dbReference>
<name>M7CAB2_CHEMY</name>
<evidence type="ECO:0000256" key="7">
    <source>
        <dbReference type="ARBA" id="ARBA00004556"/>
    </source>
</evidence>
<keyword evidence="15" id="KW-0472">Membrane</keyword>
<keyword evidence="26" id="KW-1185">Reference proteome</keyword>
<evidence type="ECO:0000256" key="17">
    <source>
        <dbReference type="ARBA" id="ARBA00023242"/>
    </source>
</evidence>
<dbReference type="FunFam" id="2.30.42.10:FF:000055">
    <property type="entry name" value="PDZ and LIM domain protein 3"/>
    <property type="match status" value="1"/>
</dbReference>
<evidence type="ECO:0000256" key="20">
    <source>
        <dbReference type="ARBA" id="ARBA00039369"/>
    </source>
</evidence>
<dbReference type="GO" id="GO:0005912">
    <property type="term" value="C:adherens junction"/>
    <property type="evidence" value="ECO:0007669"/>
    <property type="project" value="TreeGrafter"/>
</dbReference>
<dbReference type="GO" id="GO:0030018">
    <property type="term" value="C:Z disc"/>
    <property type="evidence" value="ECO:0007669"/>
    <property type="project" value="TreeGrafter"/>
</dbReference>
<dbReference type="PROSITE" id="PS50023">
    <property type="entry name" value="LIM_DOMAIN_2"/>
    <property type="match status" value="1"/>
</dbReference>
<dbReference type="GO" id="GO:0043197">
    <property type="term" value="C:dendritic spine"/>
    <property type="evidence" value="ECO:0007669"/>
    <property type="project" value="UniProtKB-SubCell"/>
</dbReference>
<comment type="subcellular location">
    <subcellularLocation>
        <location evidence="6">Cell projection</location>
        <location evidence="6">Dendritic spine</location>
    </subcellularLocation>
    <subcellularLocation>
        <location evidence="5">Cell projection</location>
        <location evidence="5">Lamellipodium</location>
    </subcellularLocation>
    <subcellularLocation>
        <location evidence="3">Cytoplasm</location>
        <location evidence="3">Cytoskeleton</location>
    </subcellularLocation>
    <subcellularLocation>
        <location evidence="7">Cytoplasm</location>
        <location evidence="7">Perinuclear region</location>
    </subcellularLocation>
    <subcellularLocation>
        <location evidence="4">Early endosome membrane</location>
        <topology evidence="4">Peripheral membrane protein</topology>
        <orientation evidence="4">Cytoplasmic side</orientation>
    </subcellularLocation>
    <subcellularLocation>
        <location evidence="1">Nucleus</location>
    </subcellularLocation>
    <subcellularLocation>
        <location evidence="2">Recycling endosome membrane</location>
        <topology evidence="2">Peripheral membrane protein</topology>
        <orientation evidence="2">Cytoplasmic side</orientation>
    </subcellularLocation>
    <subcellularLocation>
        <location evidence="19">Synapse</location>
        <location evidence="19">Synaptosome</location>
    </subcellularLocation>
</comment>
<dbReference type="FunFam" id="2.10.110.10:FF:000026">
    <property type="entry name" value="PDZ and LIM domain protein 3"/>
    <property type="match status" value="1"/>
</dbReference>
<feature type="domain" description="LIM zinc-binding" evidence="23">
    <location>
        <begin position="307"/>
        <end position="366"/>
    </location>
</feature>
<evidence type="ECO:0000256" key="8">
    <source>
        <dbReference type="ARBA" id="ARBA00022490"/>
    </source>
</evidence>
<organism evidence="25 26">
    <name type="scientific">Chelonia mydas</name>
    <name type="common">Green sea-turtle</name>
    <name type="synonym">Chelonia agassizi</name>
    <dbReference type="NCBI Taxonomy" id="8469"/>
    <lineage>
        <taxon>Eukaryota</taxon>
        <taxon>Metazoa</taxon>
        <taxon>Chordata</taxon>
        <taxon>Craniata</taxon>
        <taxon>Vertebrata</taxon>
        <taxon>Euteleostomi</taxon>
        <taxon>Archelosauria</taxon>
        <taxon>Testudinata</taxon>
        <taxon>Testudines</taxon>
        <taxon>Cryptodira</taxon>
        <taxon>Durocryptodira</taxon>
        <taxon>Americhelydia</taxon>
        <taxon>Chelonioidea</taxon>
        <taxon>Cheloniidae</taxon>
        <taxon>Chelonia</taxon>
    </lineage>
</organism>
<dbReference type="PANTHER" id="PTHR24214:SF6">
    <property type="entry name" value="PDZ AND LIM DOMAIN PROTEIN 4"/>
    <property type="match status" value="1"/>
</dbReference>
<dbReference type="InterPro" id="IPR001478">
    <property type="entry name" value="PDZ"/>
</dbReference>
<dbReference type="InterPro" id="IPR050604">
    <property type="entry name" value="PDZ-LIM_domain"/>
</dbReference>
<dbReference type="Pfam" id="PF15936">
    <property type="entry name" value="DUF4749"/>
    <property type="match status" value="1"/>
</dbReference>
<evidence type="ECO:0000313" key="25">
    <source>
        <dbReference type="EMBL" id="EMP41593.1"/>
    </source>
</evidence>
<comment type="function">
    <text evidence="21">Suppresses SRC activation by recognizing and binding to active SRC and facilitating PTPN13-mediated dephosphorylation of SRC 'Tyr-419' leading to its inactivation. Inactivated SRC dissociates from this protein allowing the initiation of a new SRC inactivation cycle. Involved in reorganization of the actin cytoskeleton. In nonmuscle cells, binds to ACTN1 (alpha-actinin-1), increases the affinity of ACTN1 to F-actin (filamentous actin), and promotes formation of actin stress fibers. Involved in regulation of the synaptic AMPA receptor transport in dendritic spines of hippocampal pyramidal neurons directing the receptors toward an insertion at the postsynaptic membrane. Links endosomal surface-internalized GRIA1-containing AMPA receptors to the alpha-actinin/actin cytoskeleton. Increases AMPA receptor-mediated excitatory postsynaptic currents in neurons.</text>
</comment>
<dbReference type="GO" id="GO:0061061">
    <property type="term" value="P:muscle structure development"/>
    <property type="evidence" value="ECO:0007669"/>
    <property type="project" value="TreeGrafter"/>
</dbReference>
<keyword evidence="18" id="KW-0966">Cell projection</keyword>
<evidence type="ECO:0000256" key="13">
    <source>
        <dbReference type="ARBA" id="ARBA00023018"/>
    </source>
</evidence>
<dbReference type="GO" id="GO:0055038">
    <property type="term" value="C:recycling endosome membrane"/>
    <property type="evidence" value="ECO:0007669"/>
    <property type="project" value="UniProtKB-SubCell"/>
</dbReference>
<keyword evidence="10 22" id="KW-0479">Metal-binding</keyword>
<dbReference type="STRING" id="8469.M7CAB2"/>
<evidence type="ECO:0000256" key="6">
    <source>
        <dbReference type="ARBA" id="ARBA00004552"/>
    </source>
</evidence>
<dbReference type="CDD" id="cd09451">
    <property type="entry name" value="LIM_RIL"/>
    <property type="match status" value="1"/>
</dbReference>
<dbReference type="PROSITE" id="PS00478">
    <property type="entry name" value="LIM_DOMAIN_1"/>
    <property type="match status" value="1"/>
</dbReference>
<evidence type="ECO:0000256" key="12">
    <source>
        <dbReference type="ARBA" id="ARBA00022833"/>
    </source>
</evidence>
<keyword evidence="13" id="KW-0770">Synapse</keyword>
<dbReference type="GO" id="GO:0001725">
    <property type="term" value="C:stress fiber"/>
    <property type="evidence" value="ECO:0007669"/>
    <property type="project" value="TreeGrafter"/>
</dbReference>
<dbReference type="SMART" id="SM00132">
    <property type="entry name" value="LIM"/>
    <property type="match status" value="1"/>
</dbReference>
<dbReference type="Pfam" id="PF00595">
    <property type="entry name" value="PDZ"/>
    <property type="match status" value="1"/>
</dbReference>
<evidence type="ECO:0000259" key="24">
    <source>
        <dbReference type="PROSITE" id="PS50106"/>
    </source>
</evidence>
<sequence length="384" mass="42048">MANLCPGDIILAINGESTENMTHLEAQNKIKASMDQLMLSVNRRDKSIPERTSHQLWNSSSREAEAELTGSNSGRLAAVLTARAEGKTWSPNILEDGKAQAYRINIESESQEAASVEFLSPNHSIRMTVLTLTEQILAPARNTPGFPGIFVDLEGSGGSQSHLCEGPIPLCSQPVPYAPGGSPSDNKQMLNLQYNNPTRLYPNNNVESGLPAQMSGLHIASPHSADPLKPLPRSRNGIDMESDVYKMLQDYEKPASEPKQSGSFRYLQGMLEAGENGEKLDRLTGPRNIKSPVSKLGGAMSGLQMLPECTRCGNGIVGTIVKARDKLYHPECFMCNDCGLNLKQRGYFFIEEQLYCETHAKERVKPPEGYDVVAVYPNAKVELV</sequence>
<dbReference type="PROSITE" id="PS50106">
    <property type="entry name" value="PDZ"/>
    <property type="match status" value="1"/>
</dbReference>
<evidence type="ECO:0000259" key="23">
    <source>
        <dbReference type="PROSITE" id="PS50023"/>
    </source>
</evidence>
<dbReference type="GO" id="GO:0007507">
    <property type="term" value="P:heart development"/>
    <property type="evidence" value="ECO:0007669"/>
    <property type="project" value="TreeGrafter"/>
</dbReference>